<dbReference type="EMBL" id="CM047741">
    <property type="protein sequence ID" value="KAJ0037259.1"/>
    <property type="molecule type" value="Genomic_DNA"/>
</dbReference>
<accession>A0ACC0YG17</accession>
<organism evidence="1 2">
    <name type="scientific">Pistacia integerrima</name>
    <dbReference type="NCBI Taxonomy" id="434235"/>
    <lineage>
        <taxon>Eukaryota</taxon>
        <taxon>Viridiplantae</taxon>
        <taxon>Streptophyta</taxon>
        <taxon>Embryophyta</taxon>
        <taxon>Tracheophyta</taxon>
        <taxon>Spermatophyta</taxon>
        <taxon>Magnoliopsida</taxon>
        <taxon>eudicotyledons</taxon>
        <taxon>Gunneridae</taxon>
        <taxon>Pentapetalae</taxon>
        <taxon>rosids</taxon>
        <taxon>malvids</taxon>
        <taxon>Sapindales</taxon>
        <taxon>Anacardiaceae</taxon>
        <taxon>Pistacia</taxon>
    </lineage>
</organism>
<evidence type="ECO:0000313" key="2">
    <source>
        <dbReference type="Proteomes" id="UP001163603"/>
    </source>
</evidence>
<dbReference type="Proteomes" id="UP001163603">
    <property type="component" value="Chromosome 6"/>
</dbReference>
<evidence type="ECO:0000313" key="1">
    <source>
        <dbReference type="EMBL" id="KAJ0037259.1"/>
    </source>
</evidence>
<reference evidence="2" key="1">
    <citation type="journal article" date="2023" name="G3 (Bethesda)">
        <title>Genome assembly and association tests identify interacting loci associated with vigor, precocity, and sex in interspecific pistachio rootstocks.</title>
        <authorList>
            <person name="Palmer W."/>
            <person name="Jacygrad E."/>
            <person name="Sagayaradj S."/>
            <person name="Cavanaugh K."/>
            <person name="Han R."/>
            <person name="Bertier L."/>
            <person name="Beede B."/>
            <person name="Kafkas S."/>
            <person name="Golino D."/>
            <person name="Preece J."/>
            <person name="Michelmore R."/>
        </authorList>
    </citation>
    <scope>NUCLEOTIDE SEQUENCE [LARGE SCALE GENOMIC DNA]</scope>
</reference>
<name>A0ACC0YG17_9ROSI</name>
<keyword evidence="2" id="KW-1185">Reference proteome</keyword>
<sequence length="98" mass="10873">MDPKYPEALAPPSEKELPEGQWGWCIMQWVALVADGYTVARIGQNCVDSSHYQKLPVLTGCFIASAAFVPSLKSWKANVEKWNLEGLKPPSVEKGMNH</sequence>
<comment type="caution">
    <text evidence="1">The sequence shown here is derived from an EMBL/GenBank/DDBJ whole genome shotgun (WGS) entry which is preliminary data.</text>
</comment>
<protein>
    <submittedName>
        <fullName evidence="1">Uncharacterized protein</fullName>
    </submittedName>
</protein>
<proteinExistence type="predicted"/>
<gene>
    <name evidence="1" type="ORF">Pint_23302</name>
</gene>